<keyword evidence="4" id="KW-1185">Reference proteome</keyword>
<dbReference type="PANTHER" id="PTHR33064">
    <property type="entry name" value="POL PROTEIN"/>
    <property type="match status" value="1"/>
</dbReference>
<dbReference type="CDD" id="cd01647">
    <property type="entry name" value="RT_LTR"/>
    <property type="match status" value="1"/>
</dbReference>
<dbReference type="AlphaFoldDB" id="A0A1R1X855"/>
<evidence type="ECO:0000313" key="3">
    <source>
        <dbReference type="EMBL" id="OMJ10796.1"/>
    </source>
</evidence>
<feature type="domain" description="Reverse transcriptase" evidence="2">
    <location>
        <begin position="338"/>
        <end position="425"/>
    </location>
</feature>
<dbReference type="InterPro" id="IPR043128">
    <property type="entry name" value="Rev_trsase/Diguanyl_cyclase"/>
</dbReference>
<dbReference type="FunFam" id="3.30.70.270:FF:000003">
    <property type="entry name" value="Transposon Ty3-G Gag-Pol polyprotein"/>
    <property type="match status" value="1"/>
</dbReference>
<dbReference type="Gene3D" id="3.30.70.270">
    <property type="match status" value="1"/>
</dbReference>
<dbReference type="STRING" id="133412.A0A1R1X855"/>
<feature type="coiled-coil region" evidence="1">
    <location>
        <begin position="3"/>
        <end position="86"/>
    </location>
</feature>
<reference evidence="3 4" key="1">
    <citation type="submission" date="2017-01" db="EMBL/GenBank/DDBJ databases">
        <authorList>
            <person name="Mah S.A."/>
            <person name="Swanson W.J."/>
            <person name="Moy G.W."/>
            <person name="Vacquier V.D."/>
        </authorList>
    </citation>
    <scope>NUCLEOTIDE SEQUENCE [LARGE SCALE GENOMIC DNA]</scope>
    <source>
        <strain evidence="3 4">GSMNP</strain>
    </source>
</reference>
<dbReference type="Proteomes" id="UP000187283">
    <property type="component" value="Unassembled WGS sequence"/>
</dbReference>
<accession>A0A1R1X855</accession>
<keyword evidence="1" id="KW-0175">Coiled coil</keyword>
<gene>
    <name evidence="3" type="ORF">AYI70_g10102</name>
</gene>
<name>A0A1R1X855_9FUNG</name>
<sequence>MEIQELEAKITMIDNQLKAKEEELTIRKIELEKQTQILQQEHAKHNEMVERINIMQQEGQSVTTQLEQMKIKNKTLQKEKKIVEQDLEYSNSHKAIINNETEFEKQKQLYLSEVVKQQKDLIDNIINRPQFRNQTRTGKEIPLPSFEGNPLKFQRLISNVDDYFIEYSYITNFERKHLVVSALTKKAKEWYSSTNDTEVSTWDNLYHSLKKEYRNEITYIEAINIINTVRLTIKSKYSDFINKIRPSVAVMSKGDAEFSITLIMDCIEKEIKMFLPILPKETIQNFENRLMEQHRALSYGIVVNSSLISSFENSRTKDKSLKDQDGDWIMAVNEINNHEFLVMPQGMSKSPATFQQTMDNTLRTAIEGGYCAAFADDISIFSKNKEDHLVNLKNVLEMLEEKGFKLNKDKCTFGVLKVQILGYTISENGQEISPDKIYAVKNYPRPTNETSL</sequence>
<dbReference type="Pfam" id="PF00078">
    <property type="entry name" value="RVT_1"/>
    <property type="match status" value="1"/>
</dbReference>
<protein>
    <submittedName>
        <fullName evidence="3">Retrovirus-related Pol polyprotein from transposon</fullName>
    </submittedName>
</protein>
<evidence type="ECO:0000313" key="4">
    <source>
        <dbReference type="Proteomes" id="UP000187283"/>
    </source>
</evidence>
<evidence type="ECO:0000259" key="2">
    <source>
        <dbReference type="Pfam" id="PF00078"/>
    </source>
</evidence>
<dbReference type="SUPFAM" id="SSF56672">
    <property type="entry name" value="DNA/RNA polymerases"/>
    <property type="match status" value="1"/>
</dbReference>
<organism evidence="3 4">
    <name type="scientific">Smittium culicis</name>
    <dbReference type="NCBI Taxonomy" id="133412"/>
    <lineage>
        <taxon>Eukaryota</taxon>
        <taxon>Fungi</taxon>
        <taxon>Fungi incertae sedis</taxon>
        <taxon>Zoopagomycota</taxon>
        <taxon>Kickxellomycotina</taxon>
        <taxon>Harpellomycetes</taxon>
        <taxon>Harpellales</taxon>
        <taxon>Legeriomycetaceae</taxon>
        <taxon>Smittium</taxon>
    </lineage>
</organism>
<dbReference type="OrthoDB" id="5620304at2759"/>
<dbReference type="InterPro" id="IPR000477">
    <property type="entry name" value="RT_dom"/>
</dbReference>
<dbReference type="EMBL" id="LSSN01004835">
    <property type="protein sequence ID" value="OMJ10796.1"/>
    <property type="molecule type" value="Genomic_DNA"/>
</dbReference>
<evidence type="ECO:0000256" key="1">
    <source>
        <dbReference type="SAM" id="Coils"/>
    </source>
</evidence>
<dbReference type="InterPro" id="IPR043502">
    <property type="entry name" value="DNA/RNA_pol_sf"/>
</dbReference>
<dbReference type="PANTHER" id="PTHR33064:SF37">
    <property type="entry name" value="RIBONUCLEASE H"/>
    <property type="match status" value="1"/>
</dbReference>
<dbReference type="InterPro" id="IPR051320">
    <property type="entry name" value="Viral_Replic_Matur_Polypro"/>
</dbReference>
<proteinExistence type="predicted"/>
<comment type="caution">
    <text evidence="3">The sequence shown here is derived from an EMBL/GenBank/DDBJ whole genome shotgun (WGS) entry which is preliminary data.</text>
</comment>